<feature type="compositionally biased region" description="Basic and acidic residues" evidence="1">
    <location>
        <begin position="85"/>
        <end position="105"/>
    </location>
</feature>
<accession>A0A7I8W681</accession>
<dbReference type="EMBL" id="CAJFCJ010000020">
    <property type="protein sequence ID" value="CAD5124060.1"/>
    <property type="molecule type" value="Genomic_DNA"/>
</dbReference>
<reference evidence="2 3" key="1">
    <citation type="submission" date="2020-08" db="EMBL/GenBank/DDBJ databases">
        <authorList>
            <person name="Hejnol A."/>
        </authorList>
    </citation>
    <scope>NUCLEOTIDE SEQUENCE [LARGE SCALE GENOMIC DNA]</scope>
</reference>
<organism evidence="2 3">
    <name type="scientific">Dimorphilus gyrociliatus</name>
    <dbReference type="NCBI Taxonomy" id="2664684"/>
    <lineage>
        <taxon>Eukaryota</taxon>
        <taxon>Metazoa</taxon>
        <taxon>Spiralia</taxon>
        <taxon>Lophotrochozoa</taxon>
        <taxon>Annelida</taxon>
        <taxon>Polychaeta</taxon>
        <taxon>Polychaeta incertae sedis</taxon>
        <taxon>Dinophilidae</taxon>
        <taxon>Dimorphilus</taxon>
    </lineage>
</organism>
<keyword evidence="3" id="KW-1185">Reference proteome</keyword>
<proteinExistence type="predicted"/>
<gene>
    <name evidence="2" type="ORF">DGYR_LOCUS11659</name>
</gene>
<evidence type="ECO:0000313" key="2">
    <source>
        <dbReference type="EMBL" id="CAD5124060.1"/>
    </source>
</evidence>
<protein>
    <submittedName>
        <fullName evidence="2">Uncharacterized protein</fullName>
    </submittedName>
</protein>
<evidence type="ECO:0000313" key="3">
    <source>
        <dbReference type="Proteomes" id="UP000549394"/>
    </source>
</evidence>
<name>A0A7I8W681_9ANNE</name>
<feature type="region of interest" description="Disordered" evidence="1">
    <location>
        <begin position="85"/>
        <end position="112"/>
    </location>
</feature>
<dbReference type="AlphaFoldDB" id="A0A7I8W681"/>
<evidence type="ECO:0000256" key="1">
    <source>
        <dbReference type="SAM" id="MobiDB-lite"/>
    </source>
</evidence>
<comment type="caution">
    <text evidence="2">The sequence shown here is derived from an EMBL/GenBank/DDBJ whole genome shotgun (WGS) entry which is preliminary data.</text>
</comment>
<sequence>MDSFQEWNGETLSRDRRRRMGRVEDLRYLVLENTQKEAVRAQEEGVISTDEQSASDYELELFDIAIEPLLPNDITDEYESRIRLSELRDKPKEKEKVKRANREQPKTNTHIPRPRKLHRMKSEGSVLKKQASNHLSDVTMQFKYSNAMEHKEITVATQKGKNVTSKPIWVAESREKRKISLSPVIGRSESCPPLKSVIRTTPSNSNLLAVPKRSSEKRRVRFSLPAIGLKEDKNTIAPSKYQVLPEIRCKEEK</sequence>
<dbReference type="Proteomes" id="UP000549394">
    <property type="component" value="Unassembled WGS sequence"/>
</dbReference>